<evidence type="ECO:0000256" key="2">
    <source>
        <dbReference type="ARBA" id="ARBA00023277"/>
    </source>
</evidence>
<dbReference type="AlphaFoldDB" id="D7D8R3"/>
<dbReference type="HOGENOM" id="CLU_026700_0_0_2"/>
<dbReference type="Pfam" id="PF09095">
    <property type="entry name" value="AmyA-gluTrfs_C"/>
    <property type="match status" value="2"/>
</dbReference>
<dbReference type="InterPro" id="IPR052046">
    <property type="entry name" value="GH57_Enzymes"/>
</dbReference>
<dbReference type="GO" id="GO:0030246">
    <property type="term" value="F:carbohydrate binding"/>
    <property type="evidence" value="ECO:0007669"/>
    <property type="project" value="InterPro"/>
</dbReference>
<dbReference type="OrthoDB" id="18576at2157"/>
<evidence type="ECO:0000259" key="5">
    <source>
        <dbReference type="Pfam" id="PF09095"/>
    </source>
</evidence>
<protein>
    <submittedName>
        <fullName evidence="6">4-alpha-glucanotransferase</fullName>
        <ecNumber evidence="6">2.4.1.25</ecNumber>
    </submittedName>
</protein>
<evidence type="ECO:0000259" key="3">
    <source>
        <dbReference type="Pfam" id="PF03065"/>
    </source>
</evidence>
<dbReference type="InterPro" id="IPR011330">
    <property type="entry name" value="Glyco_hydro/deAcase_b/a-brl"/>
</dbReference>
<dbReference type="Pfam" id="PF09094">
    <property type="entry name" value="AmyA-A_glucT_m"/>
    <property type="match status" value="1"/>
</dbReference>
<dbReference type="SUPFAM" id="SSF88713">
    <property type="entry name" value="Glycoside hydrolase/deacetylase"/>
    <property type="match status" value="1"/>
</dbReference>
<name>D7D8R3_STAHD</name>
<dbReference type="PANTHER" id="PTHR36306">
    <property type="entry name" value="ALPHA-AMYLASE-RELATED-RELATED"/>
    <property type="match status" value="1"/>
</dbReference>
<dbReference type="InterPro" id="IPR014718">
    <property type="entry name" value="GH-type_carb-bd"/>
</dbReference>
<evidence type="ECO:0000259" key="4">
    <source>
        <dbReference type="Pfam" id="PF09094"/>
    </source>
</evidence>
<dbReference type="InterPro" id="IPR015179">
    <property type="entry name" value="A-amylase/a-glucTrfase_C"/>
</dbReference>
<sequence length="644" mass="76197">MARINFIFTIHFHQPTGQLEWVNRRIFENSYRLLLDIMKSYADLKFTVHISGPLLLWLLDNYPEWINEMARLGDYGTVEFLAGSMGEAILPLLPSEDRYYQVREYLRFFEKIFGYKPKGLWLPERVWEPSLPEPLAKNGVEYVFIDDSTLYRAGRSSDNAYYAWITEEGGNIVKLFFIDTALRYVLPWRTSEEVFNYMLSKGDEEGNRVIVWGSDAEKFGEWKDPGWARWWLNDFLSKIRSRRHEINMVHPIEYLREYGARGLMYLPTGSYDKMLEWSNGFFRNFLIKYRESNNMHKKMLWVRRKLKNAPEVADEAWRYYHLAQCNDAYWHGLFGGIYLSHLRQAIYEYYLKAERLAEEAMGYYDEEPLHIYYIDFDYDGRNEYLFETKKLNLYFKPDDGGTLFEFDVKAKDLEHNIQDTMTRYREPYLEGVKFNPDWYRRVSLRIHLWAPDTSIWDWINNTPFKDQSDLALKKHSASLTKDDVLVMRALGGHYVYGMEPAKILAEKKIRILDKGLLTDYRIVNHGNRVVNTIIGLEYHVAPKIDRTGKGKPIGYEVKDGFHRSNEYWVGEYDKVVIKSSVYPDIILESKNTDQVWVAPLNSLARTDKGMQEIFQGIAIMFVKNIELKPGEEFRSTVKYYVAPQ</sequence>
<organism evidence="6 7">
    <name type="scientific">Staphylothermus hellenicus (strain DSM 12710 / JCM 10830 / BK20S6-10-b1 / P8)</name>
    <dbReference type="NCBI Taxonomy" id="591019"/>
    <lineage>
        <taxon>Archaea</taxon>
        <taxon>Thermoproteota</taxon>
        <taxon>Thermoprotei</taxon>
        <taxon>Desulfurococcales</taxon>
        <taxon>Desulfurococcaceae</taxon>
        <taxon>Staphylothermus</taxon>
    </lineage>
</organism>
<accession>D7D8R3</accession>
<dbReference type="EMBL" id="CP002051">
    <property type="protein sequence ID" value="ADI32159.1"/>
    <property type="molecule type" value="Genomic_DNA"/>
</dbReference>
<keyword evidence="6" id="KW-0328">Glycosyltransferase</keyword>
<feature type="domain" description="Glycoside hydrolase family 57 N-terminal" evidence="3">
    <location>
        <begin position="19"/>
        <end position="267"/>
    </location>
</feature>
<dbReference type="InterPro" id="IPR011013">
    <property type="entry name" value="Gal_mutarotase_sf_dom"/>
</dbReference>
<dbReference type="Gene3D" id="2.70.98.10">
    <property type="match status" value="1"/>
</dbReference>
<dbReference type="InterPro" id="IPR028995">
    <property type="entry name" value="Glyco_hydro_57/38_cen_sf"/>
</dbReference>
<dbReference type="Pfam" id="PF03065">
    <property type="entry name" value="Glyco_hydro_57"/>
    <property type="match status" value="1"/>
</dbReference>
<dbReference type="STRING" id="591019.Shell_1055"/>
<reference evidence="6 7" key="2">
    <citation type="journal article" date="2011" name="Stand. Genomic Sci.">
        <title>Complete genome sequence of Staphylothermus hellenicus P8.</title>
        <authorList>
            <person name="Anderson I."/>
            <person name="Wirth R."/>
            <person name="Lucas S."/>
            <person name="Copeland A."/>
            <person name="Lapidus A."/>
            <person name="Cheng J.F."/>
            <person name="Goodwin L."/>
            <person name="Pitluck S."/>
            <person name="Davenport K."/>
            <person name="Detter J.C."/>
            <person name="Han C."/>
            <person name="Tapia R."/>
            <person name="Land M."/>
            <person name="Hauser L."/>
            <person name="Pati A."/>
            <person name="Mikhailova N."/>
            <person name="Woyke T."/>
            <person name="Klenk H.P."/>
            <person name="Kyrpides N."/>
            <person name="Ivanova N."/>
        </authorList>
    </citation>
    <scope>NUCLEOTIDE SEQUENCE [LARGE SCALE GENOMIC DNA]</scope>
    <source>
        <strain evidence="7">DSM 12710 / JCM 10830 / BK20S6-10-b1 / P8</strain>
    </source>
</reference>
<keyword evidence="7" id="KW-1185">Reference proteome</keyword>
<dbReference type="Proteomes" id="UP000002573">
    <property type="component" value="Chromosome"/>
</dbReference>
<dbReference type="CDD" id="cd10793">
    <property type="entry name" value="GH57N_TLGT_like"/>
    <property type="match status" value="1"/>
</dbReference>
<dbReference type="GeneID" id="9234344"/>
<proteinExistence type="inferred from homology"/>
<dbReference type="CAZy" id="GH57">
    <property type="family name" value="Glycoside Hydrolase Family 57"/>
</dbReference>
<dbReference type="InterPro" id="IPR004300">
    <property type="entry name" value="Glyco_hydro_57_N"/>
</dbReference>
<dbReference type="SUPFAM" id="SSF88688">
    <property type="entry name" value="Families 57/38 glycoside transferase middle domain"/>
    <property type="match status" value="1"/>
</dbReference>
<feature type="domain" description="Alpha-amylase/4-alpha-glucanotransferase central" evidence="4">
    <location>
        <begin position="280"/>
        <end position="356"/>
    </location>
</feature>
<evidence type="ECO:0000256" key="1">
    <source>
        <dbReference type="ARBA" id="ARBA00006821"/>
    </source>
</evidence>
<dbReference type="GO" id="GO:0004134">
    <property type="term" value="F:4-alpha-glucanotransferase activity"/>
    <property type="evidence" value="ECO:0007669"/>
    <property type="project" value="UniProtKB-EC"/>
</dbReference>
<evidence type="ECO:0000313" key="7">
    <source>
        <dbReference type="Proteomes" id="UP000002573"/>
    </source>
</evidence>
<dbReference type="RefSeq" id="WP_013143357.1">
    <property type="nucleotide sequence ID" value="NC_014205.1"/>
</dbReference>
<dbReference type="EC" id="2.4.1.25" evidence="6"/>
<comment type="similarity">
    <text evidence="1">Belongs to the glycosyl hydrolase 57 family.</text>
</comment>
<dbReference type="Gene3D" id="3.20.110.20">
    <property type="match status" value="1"/>
</dbReference>
<evidence type="ECO:0000313" key="6">
    <source>
        <dbReference type="EMBL" id="ADI32159.1"/>
    </source>
</evidence>
<dbReference type="GO" id="GO:0005975">
    <property type="term" value="P:carbohydrate metabolic process"/>
    <property type="evidence" value="ECO:0007669"/>
    <property type="project" value="InterPro"/>
</dbReference>
<dbReference type="eggNOG" id="arCOG03280">
    <property type="taxonomic scope" value="Archaea"/>
</dbReference>
<feature type="domain" description="Alpha-amylase/4-alpha-glucanotransferase C-terminal" evidence="5">
    <location>
        <begin position="375"/>
        <end position="432"/>
    </location>
</feature>
<feature type="domain" description="Alpha-amylase/4-alpha-glucanotransferase C-terminal" evidence="5">
    <location>
        <begin position="434"/>
        <end position="628"/>
    </location>
</feature>
<dbReference type="KEGG" id="shc:Shell_1055"/>
<keyword evidence="6" id="KW-0808">Transferase</keyword>
<dbReference type="SUPFAM" id="SSF74650">
    <property type="entry name" value="Galactose mutarotase-like"/>
    <property type="match status" value="1"/>
</dbReference>
<dbReference type="PANTHER" id="PTHR36306:SF1">
    <property type="entry name" value="ALPHA-AMYLASE-RELATED"/>
    <property type="match status" value="1"/>
</dbReference>
<reference evidence="7" key="1">
    <citation type="submission" date="2010-05" db="EMBL/GenBank/DDBJ databases">
        <title>Complete sequence of Staphylothermus hellenicus DSM 12710.</title>
        <authorList>
            <consortium name="US DOE Joint Genome Institute"/>
            <person name="Lucas S."/>
            <person name="Copeland A."/>
            <person name="Lapidus A."/>
            <person name="Cheng J.-F."/>
            <person name="Bruce D."/>
            <person name="Goodwin L."/>
            <person name="Pitluck S."/>
            <person name="Davenport K."/>
            <person name="Detter J.C."/>
            <person name="Han C."/>
            <person name="Tapia R."/>
            <person name="Larimer F."/>
            <person name="Land M."/>
            <person name="Hauser L."/>
            <person name="Kyrpides N."/>
            <person name="Mikhailova N."/>
            <person name="Anderson I.J."/>
            <person name="Woyke T."/>
        </authorList>
    </citation>
    <scope>NUCLEOTIDE SEQUENCE [LARGE SCALE GENOMIC DNA]</scope>
    <source>
        <strain evidence="7">DSM 12710 / JCM 10830 / BK20S6-10-b1 / P8</strain>
    </source>
</reference>
<keyword evidence="2" id="KW-0119">Carbohydrate metabolism</keyword>
<gene>
    <name evidence="6" type="ordered locus">Shell_1055</name>
</gene>
<dbReference type="InterPro" id="IPR015178">
    <property type="entry name" value="A-amylase/a-glucTrfase_central"/>
</dbReference>